<proteinExistence type="predicted"/>
<protein>
    <submittedName>
        <fullName evidence="5">RHS repeat-associated protein</fullName>
    </submittedName>
</protein>
<evidence type="ECO:0000256" key="1">
    <source>
        <dbReference type="ARBA" id="ARBA00022737"/>
    </source>
</evidence>
<dbReference type="EMBL" id="RKQG01000001">
    <property type="protein sequence ID" value="RPE32066.1"/>
    <property type="molecule type" value="Genomic_DNA"/>
</dbReference>
<comment type="caution">
    <text evidence="5">The sequence shown here is derived from an EMBL/GenBank/DDBJ whole genome shotgun (WGS) entry which is preliminary data.</text>
</comment>
<dbReference type="PANTHER" id="PTHR32305">
    <property type="match status" value="1"/>
</dbReference>
<dbReference type="Gene3D" id="2.180.10.10">
    <property type="entry name" value="RHS repeat-associated core"/>
    <property type="match status" value="3"/>
</dbReference>
<dbReference type="Pfam" id="PF20148">
    <property type="entry name" value="DUF6531"/>
    <property type="match status" value="1"/>
</dbReference>
<feature type="region of interest" description="Disordered" evidence="2">
    <location>
        <begin position="1184"/>
        <end position="1216"/>
    </location>
</feature>
<dbReference type="Proteomes" id="UP000266906">
    <property type="component" value="Unassembled WGS sequence"/>
</dbReference>
<evidence type="ECO:0000256" key="2">
    <source>
        <dbReference type="SAM" id="MobiDB-lite"/>
    </source>
</evidence>
<feature type="region of interest" description="Disordered" evidence="2">
    <location>
        <begin position="747"/>
        <end position="767"/>
    </location>
</feature>
<feature type="compositionally biased region" description="Basic and acidic residues" evidence="2">
    <location>
        <begin position="88"/>
        <end position="105"/>
    </location>
</feature>
<name>A0A3N4RGY3_9ACTN</name>
<dbReference type="RefSeq" id="WP_123817116.1">
    <property type="nucleotide sequence ID" value="NZ_RKQG01000001.1"/>
</dbReference>
<dbReference type="PANTHER" id="PTHR32305:SF15">
    <property type="entry name" value="PROTEIN RHSA-RELATED"/>
    <property type="match status" value="1"/>
</dbReference>
<dbReference type="InterPro" id="IPR022385">
    <property type="entry name" value="Rhs_assc_core"/>
</dbReference>
<dbReference type="InterPro" id="IPR056823">
    <property type="entry name" value="TEN-like_YD-shell"/>
</dbReference>
<dbReference type="InterPro" id="IPR045351">
    <property type="entry name" value="DUF6531"/>
</dbReference>
<dbReference type="InterPro" id="IPR050708">
    <property type="entry name" value="T6SS_VgrG/RHS"/>
</dbReference>
<sequence>MSNQIVKALEHGAQKLGKTLAEDAGKALKGFYRKAGDNLKTVAKNTREIEEKHAKDLAKILKGEGKDGVPHPRSGSGGGRGSAPHNEGQGRDRVADPHKPGRPPESRCQGGEPVDMATGLMFIEQQDLALPGVLPLLFKRSYESDHQAGWWMGPRWSCTFDERLEIDAEGVVHLTPDRTAQAYPHPAPGEPVRAAVGSRLDLELAPDGGYTLTDHAGGLVKEFTRRPAGDVALLTGIRDRTGHRVDLVHDADGAPLSMAHSGGYRVLVTVDAGRITALRLAGAGEEGRDLLLARYGYTDGHLSSVYNSSGKPLRFTNDATGRITAWTDRNGTEYRYTYDGRDRVVDEGAADGTLRFHFTYGEPDPDTGLRTTTETNALGRTTTYTVNERHQITAITDPLGNTTHYERDEYDQLLSRTDPLGRTTHYERDGVGDLIAVTRPDGLQSTAAYFGDTNLPTEITRPGGQTWQQTYDESGLRTSVTEPTGATTLFRYDEHGHLAAVTDPLGHTTLVRCDPAGLPVEVTDRAGGTSRYQRDAFGRVVAVTDQLGHTTRLAWTAEGLLSSYTAADGAAESWAYDDEGNLLAHTDRLGRTTAYEYTPFETVAARTDPDGTRLAFGYDADMNLVSVTNPLGQTWTYTYDAAGRLVGEQDFHGRTVGYRLDGAGQLVARTTPTGGRVHYAYDVLGRLTAKDADGARTVYGYDLAGHLVRATGPDADVLRTVDPLGNLLTETVDGRTLTHTRDRLGRSVRRTTPGGHASDWSYDPEGRRTSLATPDGALEFRYDAAGREHERTIGERLTLASSWDTEQRLTGQILRSEHGVLQRRDYRYRADGVLTGIDDRLNGLREFEHDAADRVTAVRAGDWHESYAYDAVGNLTDADWPATGGTEAAVGARTYSGTQLTTAGRVRYEYDAAGRIVLRQVTRLSRKPDTWRYTWDTEDRLTGVTTPDGTRWRYLYDPFGRRTAKHRLAADGSTVEERTRFTWDGSVLAEQTTEAPYLPGPHTLSWDHKGLQPLAQTESLTDQDQVNRRFFAIVTDLVGTPTELVDPATDAIAWRATPTVWGHTTWPSDSTTYTPLRFPGQYFDPETRLHYNLNRYYDPETARYTSPDPLGLSPAPNPDGYVHNPHTWCDPLGLTGEEVPDLKKHLMDLGKKRVAKVGEGLGEDDRAPGAYTVGRDRTTGKVYYGESGPETGHHQKVSEALPSESQREDHRPPGVCGEPRMFTNAIKDGADPKNIDLVTVNAKGKKFKMCENCGSWVPDFGGEVLTG</sequence>
<dbReference type="InterPro" id="IPR031325">
    <property type="entry name" value="RHS_repeat"/>
</dbReference>
<feature type="domain" description="Teneurin-like YD-shell" evidence="4">
    <location>
        <begin position="301"/>
        <end position="499"/>
    </location>
</feature>
<feature type="domain" description="DUF6531" evidence="3">
    <location>
        <begin position="111"/>
        <end position="181"/>
    </location>
</feature>
<evidence type="ECO:0000259" key="3">
    <source>
        <dbReference type="Pfam" id="PF20148"/>
    </source>
</evidence>
<keyword evidence="1" id="KW-0677">Repeat</keyword>
<reference evidence="5 6" key="1">
    <citation type="submission" date="2018-11" db="EMBL/GenBank/DDBJ databases">
        <title>Sequencing the genomes of 1000 actinobacteria strains.</title>
        <authorList>
            <person name="Klenk H.-P."/>
        </authorList>
    </citation>
    <scope>NUCLEOTIDE SEQUENCE [LARGE SCALE GENOMIC DNA]</scope>
    <source>
        <strain evidence="5 6">DSM 44781</strain>
    </source>
</reference>
<accession>A0A3N4RGY3</accession>
<dbReference type="Pfam" id="PF25023">
    <property type="entry name" value="TEN_YD-shell"/>
    <property type="match status" value="2"/>
</dbReference>
<dbReference type="Pfam" id="PF05593">
    <property type="entry name" value="RHS_repeat"/>
    <property type="match status" value="1"/>
</dbReference>
<dbReference type="InterPro" id="IPR006530">
    <property type="entry name" value="YD"/>
</dbReference>
<organism evidence="5 6">
    <name type="scientific">Kitasatospora cineracea</name>
    <dbReference type="NCBI Taxonomy" id="88074"/>
    <lineage>
        <taxon>Bacteria</taxon>
        <taxon>Bacillati</taxon>
        <taxon>Actinomycetota</taxon>
        <taxon>Actinomycetes</taxon>
        <taxon>Kitasatosporales</taxon>
        <taxon>Streptomycetaceae</taxon>
        <taxon>Kitasatospora</taxon>
    </lineage>
</organism>
<keyword evidence="6" id="KW-1185">Reference proteome</keyword>
<feature type="region of interest" description="Disordered" evidence="2">
    <location>
        <begin position="54"/>
        <end position="113"/>
    </location>
</feature>
<gene>
    <name evidence="5" type="ORF">EDD38_0311</name>
</gene>
<evidence type="ECO:0000313" key="5">
    <source>
        <dbReference type="EMBL" id="RPE32066.1"/>
    </source>
</evidence>
<dbReference type="NCBIfam" id="TIGR03696">
    <property type="entry name" value="Rhs_assc_core"/>
    <property type="match status" value="1"/>
</dbReference>
<evidence type="ECO:0000259" key="4">
    <source>
        <dbReference type="Pfam" id="PF25023"/>
    </source>
</evidence>
<evidence type="ECO:0000313" key="6">
    <source>
        <dbReference type="Proteomes" id="UP000266906"/>
    </source>
</evidence>
<dbReference type="AlphaFoldDB" id="A0A3N4RGY3"/>
<dbReference type="SUPFAM" id="SSF69304">
    <property type="entry name" value="Tricorn protease N-terminal domain"/>
    <property type="match status" value="1"/>
</dbReference>
<feature type="compositionally biased region" description="Basic and acidic residues" evidence="2">
    <location>
        <begin position="54"/>
        <end position="70"/>
    </location>
</feature>
<dbReference type="NCBIfam" id="TIGR01643">
    <property type="entry name" value="YD_repeat_2x"/>
    <property type="match status" value="12"/>
</dbReference>
<feature type="domain" description="Teneurin-like YD-shell" evidence="4">
    <location>
        <begin position="552"/>
        <end position="704"/>
    </location>
</feature>